<evidence type="ECO:0000256" key="3">
    <source>
        <dbReference type="SAM" id="MobiDB-lite"/>
    </source>
</evidence>
<dbReference type="EMBL" id="MT143888">
    <property type="protein sequence ID" value="QJA43552.1"/>
    <property type="molecule type" value="Genomic_DNA"/>
</dbReference>
<evidence type="ECO:0000256" key="1">
    <source>
        <dbReference type="ARBA" id="ARBA00022603"/>
    </source>
</evidence>
<evidence type="ECO:0000313" key="5">
    <source>
        <dbReference type="EMBL" id="QJA43552.1"/>
    </source>
</evidence>
<dbReference type="AlphaFoldDB" id="A0A6H1Z7W7"/>
<dbReference type="GO" id="GO:0008170">
    <property type="term" value="F:N-methyltransferase activity"/>
    <property type="evidence" value="ECO:0007669"/>
    <property type="project" value="InterPro"/>
</dbReference>
<accession>A0A6H1Z7W7</accession>
<reference evidence="5" key="1">
    <citation type="submission" date="2020-03" db="EMBL/GenBank/DDBJ databases">
        <title>The deep terrestrial virosphere.</title>
        <authorList>
            <person name="Holmfeldt K."/>
            <person name="Nilsson E."/>
            <person name="Simone D."/>
            <person name="Lopez-Fernandez M."/>
            <person name="Wu X."/>
            <person name="de Brujin I."/>
            <person name="Lundin D."/>
            <person name="Andersson A."/>
            <person name="Bertilsson S."/>
            <person name="Dopson M."/>
        </authorList>
    </citation>
    <scope>NUCLEOTIDE SEQUENCE</scope>
    <source>
        <strain evidence="5">MM171B00216</strain>
    </source>
</reference>
<dbReference type="SUPFAM" id="SSF53335">
    <property type="entry name" value="S-adenosyl-L-methionine-dependent methyltransferases"/>
    <property type="match status" value="1"/>
</dbReference>
<dbReference type="GO" id="GO:0003677">
    <property type="term" value="F:DNA binding"/>
    <property type="evidence" value="ECO:0007669"/>
    <property type="project" value="InterPro"/>
</dbReference>
<dbReference type="Pfam" id="PF01555">
    <property type="entry name" value="N6_N4_Mtase"/>
    <property type="match status" value="1"/>
</dbReference>
<evidence type="ECO:0000256" key="2">
    <source>
        <dbReference type="ARBA" id="ARBA00022679"/>
    </source>
</evidence>
<dbReference type="PIRSF" id="PIRSF036758">
    <property type="entry name" value="Aden_M_ParB"/>
    <property type="match status" value="1"/>
</dbReference>
<evidence type="ECO:0000259" key="4">
    <source>
        <dbReference type="Pfam" id="PF01555"/>
    </source>
</evidence>
<name>A0A6H1Z7W7_9ZZZZ</name>
<dbReference type="PRINTS" id="PR00508">
    <property type="entry name" value="S21N4MTFRASE"/>
</dbReference>
<proteinExistence type="predicted"/>
<feature type="region of interest" description="Disordered" evidence="3">
    <location>
        <begin position="1"/>
        <end position="25"/>
    </location>
</feature>
<feature type="domain" description="DNA methylase N-4/N-6" evidence="4">
    <location>
        <begin position="189"/>
        <end position="387"/>
    </location>
</feature>
<keyword evidence="1 5" id="KW-0489">Methyltransferase</keyword>
<protein>
    <submittedName>
        <fullName evidence="5">Putative methyltransferase</fullName>
    </submittedName>
</protein>
<dbReference type="InterPro" id="IPR001091">
    <property type="entry name" value="RM_Methyltransferase"/>
</dbReference>
<sequence>MTKKKDGYTLDPRNARRHPEPNKKAVEASLRELGAGRSIVVDADGVVIGGNAVYEQAQKLGLPVREIETSGEELVVVRRVDLKTDDPRRKALALADNQTGILAEWDDGVLEKLLGELGDFDPGAFGFDLPATGEPAEDPGAQIDKAAELLEKWGVERGQVWEVGRHRVMCGDSTDAVDVAFLLAGAEPHLMVTDPPYGVEYDPTWRDECGGEFGDGKTVQRGIVANDDRSDWSDVFSSWPANVLYAWLPGGDHIIATGQAVLAAGFEIRGQIIWRKSHFVLSRGAYHWQHEPCWYAVRKGAKANWIGDRTQSTVWDIAGMNPAGGGHEEKTGHGTQKPLECMARPIHNHEGDVADPFLGSGTTVVASEQLGRICYGMEIEPKYVAVTLERCAGMGLEPKLAGDWHGR</sequence>
<keyword evidence="2 5" id="KW-0808">Transferase</keyword>
<dbReference type="GO" id="GO:0032259">
    <property type="term" value="P:methylation"/>
    <property type="evidence" value="ECO:0007669"/>
    <property type="project" value="UniProtKB-KW"/>
</dbReference>
<gene>
    <name evidence="5" type="ORF">MM171B00216_0052</name>
</gene>
<dbReference type="InterPro" id="IPR002941">
    <property type="entry name" value="DNA_methylase_N4/N6"/>
</dbReference>
<organism evidence="5">
    <name type="scientific">viral metagenome</name>
    <dbReference type="NCBI Taxonomy" id="1070528"/>
    <lineage>
        <taxon>unclassified sequences</taxon>
        <taxon>metagenomes</taxon>
        <taxon>organismal metagenomes</taxon>
    </lineage>
</organism>
<dbReference type="Gene3D" id="3.40.50.150">
    <property type="entry name" value="Vaccinia Virus protein VP39"/>
    <property type="match status" value="1"/>
</dbReference>
<dbReference type="InterPro" id="IPR029063">
    <property type="entry name" value="SAM-dependent_MTases_sf"/>
</dbReference>
<dbReference type="InterPro" id="IPR015840">
    <property type="entry name" value="DNA_MeTrfase_ParB"/>
</dbReference>